<evidence type="ECO:0000313" key="2">
    <source>
        <dbReference type="Proteomes" id="UP001195769"/>
    </source>
</evidence>
<organism evidence="1 2">
    <name type="scientific">Suillus fuscotomentosus</name>
    <dbReference type="NCBI Taxonomy" id="1912939"/>
    <lineage>
        <taxon>Eukaryota</taxon>
        <taxon>Fungi</taxon>
        <taxon>Dikarya</taxon>
        <taxon>Basidiomycota</taxon>
        <taxon>Agaricomycotina</taxon>
        <taxon>Agaricomycetes</taxon>
        <taxon>Agaricomycetidae</taxon>
        <taxon>Boletales</taxon>
        <taxon>Suillineae</taxon>
        <taxon>Suillaceae</taxon>
        <taxon>Suillus</taxon>
    </lineage>
</organism>
<comment type="caution">
    <text evidence="1">The sequence shown here is derived from an EMBL/GenBank/DDBJ whole genome shotgun (WGS) entry which is preliminary data.</text>
</comment>
<keyword evidence="2" id="KW-1185">Reference proteome</keyword>
<protein>
    <submittedName>
        <fullName evidence="1">Uncharacterized protein</fullName>
    </submittedName>
</protein>
<dbReference type="GeneID" id="64672257"/>
<accession>A0AAD4HCH7</accession>
<evidence type="ECO:0000313" key="1">
    <source>
        <dbReference type="EMBL" id="KAG1888022.1"/>
    </source>
</evidence>
<dbReference type="AlphaFoldDB" id="A0AAD4HCH7"/>
<name>A0AAD4HCH7_9AGAM</name>
<proteinExistence type="predicted"/>
<reference evidence="1" key="1">
    <citation type="journal article" date="2020" name="New Phytol.">
        <title>Comparative genomics reveals dynamic genome evolution in host specialist ectomycorrhizal fungi.</title>
        <authorList>
            <person name="Lofgren L.A."/>
            <person name="Nguyen N.H."/>
            <person name="Vilgalys R."/>
            <person name="Ruytinx J."/>
            <person name="Liao H.L."/>
            <person name="Branco S."/>
            <person name="Kuo A."/>
            <person name="LaButti K."/>
            <person name="Lipzen A."/>
            <person name="Andreopoulos W."/>
            <person name="Pangilinan J."/>
            <person name="Riley R."/>
            <person name="Hundley H."/>
            <person name="Na H."/>
            <person name="Barry K."/>
            <person name="Grigoriev I.V."/>
            <person name="Stajich J.E."/>
            <person name="Kennedy P.G."/>
        </authorList>
    </citation>
    <scope>NUCLEOTIDE SEQUENCE</scope>
    <source>
        <strain evidence="1">FC203</strain>
    </source>
</reference>
<dbReference type="Proteomes" id="UP001195769">
    <property type="component" value="Unassembled WGS sequence"/>
</dbReference>
<sequence>MTEYGNKHWKYVRINGNKSGIRTNKPNGHGMDGRRMSNGTEDAHTDVSLQAHRDISLYTGTQEQVEVSKYYLEYRLIDHTLQVHMLIPTYINPPQESRSIKISDFVQVLVGDWIGKSGVVQWALNVLIWFQDEMELLMNDTSSHIALPFIQVEAVIVECTHLPAILKFTKECIYDVRPGDVVSVAHGPEFHTEGVTHNIDLDAFKKYMKKDVFVIGGQKKGFWAMLYDLSTDTYIIAVHSQSCITVRYSDIATN</sequence>
<dbReference type="RefSeq" id="XP_041217098.1">
    <property type="nucleotide sequence ID" value="XM_041377959.1"/>
</dbReference>
<dbReference type="EMBL" id="JABBWK010000184">
    <property type="protein sequence ID" value="KAG1888022.1"/>
    <property type="molecule type" value="Genomic_DNA"/>
</dbReference>
<gene>
    <name evidence="1" type="ORF">F5891DRAFT_987882</name>
</gene>